<feature type="non-terminal residue" evidence="1">
    <location>
        <position position="175"/>
    </location>
</feature>
<dbReference type="PANTHER" id="PTHR47473">
    <property type="entry name" value="BTA1P"/>
    <property type="match status" value="1"/>
</dbReference>
<keyword evidence="2" id="KW-1185">Reference proteome</keyword>
<evidence type="ECO:0000313" key="1">
    <source>
        <dbReference type="EMBL" id="OCH83848.1"/>
    </source>
</evidence>
<organism evidence="1 2">
    <name type="scientific">Obba rivulosa</name>
    <dbReference type="NCBI Taxonomy" id="1052685"/>
    <lineage>
        <taxon>Eukaryota</taxon>
        <taxon>Fungi</taxon>
        <taxon>Dikarya</taxon>
        <taxon>Basidiomycota</taxon>
        <taxon>Agaricomycotina</taxon>
        <taxon>Agaricomycetes</taxon>
        <taxon>Polyporales</taxon>
        <taxon>Gelatoporiaceae</taxon>
        <taxon>Obba</taxon>
    </lineage>
</organism>
<dbReference type="InterPro" id="IPR021829">
    <property type="entry name" value="DUF3419"/>
</dbReference>
<dbReference type="OrthoDB" id="10253390at2759"/>
<name>A0A8E2DIK3_9APHY</name>
<dbReference type="Proteomes" id="UP000250043">
    <property type="component" value="Unassembled WGS sequence"/>
</dbReference>
<accession>A0A8E2DIK3</accession>
<proteinExistence type="predicted"/>
<dbReference type="AlphaFoldDB" id="A0A8E2DIK3"/>
<evidence type="ECO:0000313" key="2">
    <source>
        <dbReference type="Proteomes" id="UP000250043"/>
    </source>
</evidence>
<dbReference type="EMBL" id="KV722792">
    <property type="protein sequence ID" value="OCH83848.1"/>
    <property type="molecule type" value="Genomic_DNA"/>
</dbReference>
<reference evidence="1 2" key="1">
    <citation type="submission" date="2016-07" db="EMBL/GenBank/DDBJ databases">
        <title>Draft genome of the white-rot fungus Obba rivulosa 3A-2.</title>
        <authorList>
            <consortium name="DOE Joint Genome Institute"/>
            <person name="Miettinen O."/>
            <person name="Riley R."/>
            <person name="Acob R."/>
            <person name="Barry K."/>
            <person name="Cullen D."/>
            <person name="De Vries R."/>
            <person name="Hainaut M."/>
            <person name="Hatakka A."/>
            <person name="Henrissat B."/>
            <person name="Hilden K."/>
            <person name="Kuo R."/>
            <person name="Labutti K."/>
            <person name="Lipzen A."/>
            <person name="Makela M.R."/>
            <person name="Sandor L."/>
            <person name="Spatafora J.W."/>
            <person name="Grigoriev I.V."/>
            <person name="Hibbett D.S."/>
        </authorList>
    </citation>
    <scope>NUCLEOTIDE SEQUENCE [LARGE SCALE GENOMIC DNA]</scope>
    <source>
        <strain evidence="1 2">3A-2</strain>
    </source>
</reference>
<dbReference type="PANTHER" id="PTHR47473:SF1">
    <property type="entry name" value="METHYLTRANSFERASE DOMAIN-CONTAINING PROTEIN"/>
    <property type="match status" value="1"/>
</dbReference>
<gene>
    <name evidence="1" type="ORF">OBBRIDRAFT_870211</name>
</gene>
<sequence>MTSSTRTRSSCTGTLGREAAEWIDAIATESPYLSPVHYAETQRANADAATHAMTLQLHSKGFEVAILNLATNVPLPSFFYQNERWRLYYDETLPKHTQFGNKYIYAFTWEDPAEDQRLLNIGTDDVVFAITSAGDNILTYALQRPRSIHAVDLNPSQNHLLELKAAAFCALPRED</sequence>
<protein>
    <submittedName>
        <fullName evidence="1">Uncharacterized protein</fullName>
    </submittedName>
</protein>
<dbReference type="Pfam" id="PF11899">
    <property type="entry name" value="DUF3419"/>
    <property type="match status" value="1"/>
</dbReference>